<dbReference type="PANTHER" id="PTHR30251">
    <property type="entry name" value="PILUS ASSEMBLY CHAPERONE"/>
    <property type="match status" value="1"/>
</dbReference>
<dbReference type="InterPro" id="IPR001829">
    <property type="entry name" value="Pili_assmbl_chaperone_bac"/>
</dbReference>
<evidence type="ECO:0000256" key="2">
    <source>
        <dbReference type="ARBA" id="ARBA00007399"/>
    </source>
</evidence>
<proteinExistence type="inferred from homology"/>
<dbReference type="InterPro" id="IPR050643">
    <property type="entry name" value="Periplasmic_pilus_chap"/>
</dbReference>
<comment type="similarity">
    <text evidence="2 7">Belongs to the periplasmic pilus chaperone family.</text>
</comment>
<dbReference type="InterPro" id="IPR016147">
    <property type="entry name" value="Pili_assmbl_chaperone_N"/>
</dbReference>
<evidence type="ECO:0000256" key="5">
    <source>
        <dbReference type="ARBA" id="ARBA00022764"/>
    </source>
</evidence>
<dbReference type="SUPFAM" id="SSF49584">
    <property type="entry name" value="Periplasmic chaperone C-domain"/>
    <property type="match status" value="1"/>
</dbReference>
<dbReference type="SUPFAM" id="SSF49354">
    <property type="entry name" value="PapD-like"/>
    <property type="match status" value="1"/>
</dbReference>
<feature type="domain" description="Pili assembly chaperone C-terminal" evidence="9">
    <location>
        <begin position="181"/>
        <end position="235"/>
    </location>
</feature>
<organism evidence="10 11">
    <name type="scientific">Providencia huaxiensis</name>
    <dbReference type="NCBI Taxonomy" id="2027290"/>
    <lineage>
        <taxon>Bacteria</taxon>
        <taxon>Pseudomonadati</taxon>
        <taxon>Pseudomonadota</taxon>
        <taxon>Gammaproteobacteria</taxon>
        <taxon>Enterobacterales</taxon>
        <taxon>Morganellaceae</taxon>
        <taxon>Providencia</taxon>
    </lineage>
</organism>
<dbReference type="InterPro" id="IPR016148">
    <property type="entry name" value="Pili_assmbl_chaperone_C"/>
</dbReference>
<dbReference type="PROSITE" id="PS00635">
    <property type="entry name" value="PILI_CHAPERONE"/>
    <property type="match status" value="1"/>
</dbReference>
<gene>
    <name evidence="10" type="ORF">J7T18_19745</name>
</gene>
<evidence type="ECO:0000256" key="3">
    <source>
        <dbReference type="ARBA" id="ARBA00022558"/>
    </source>
</evidence>
<dbReference type="InterPro" id="IPR013783">
    <property type="entry name" value="Ig-like_fold"/>
</dbReference>
<comment type="caution">
    <text evidence="10">The sequence shown here is derived from an EMBL/GenBank/DDBJ whole genome shotgun (WGS) entry which is preliminary data.</text>
</comment>
<evidence type="ECO:0000259" key="8">
    <source>
        <dbReference type="Pfam" id="PF00345"/>
    </source>
</evidence>
<evidence type="ECO:0000313" key="10">
    <source>
        <dbReference type="EMBL" id="MBQ0270519.1"/>
    </source>
</evidence>
<dbReference type="PRINTS" id="PR00969">
    <property type="entry name" value="CHAPERONPILI"/>
</dbReference>
<dbReference type="GO" id="GO:0071555">
    <property type="term" value="P:cell wall organization"/>
    <property type="evidence" value="ECO:0007669"/>
    <property type="project" value="InterPro"/>
</dbReference>
<dbReference type="InterPro" id="IPR036316">
    <property type="entry name" value="Pili_assmbl_chap_C_dom_sf"/>
</dbReference>
<keyword evidence="6 7" id="KW-0143">Chaperone</keyword>
<dbReference type="AlphaFoldDB" id="A0A8I2DD30"/>
<evidence type="ECO:0000256" key="4">
    <source>
        <dbReference type="ARBA" id="ARBA00022729"/>
    </source>
</evidence>
<evidence type="ECO:0000256" key="7">
    <source>
        <dbReference type="RuleBase" id="RU003918"/>
    </source>
</evidence>
<dbReference type="Proteomes" id="UP000674270">
    <property type="component" value="Unassembled WGS sequence"/>
</dbReference>
<dbReference type="FunFam" id="2.60.40.10:FF:000458">
    <property type="entry name" value="Molecular chaperone FimC"/>
    <property type="match status" value="1"/>
</dbReference>
<dbReference type="Pfam" id="PF00345">
    <property type="entry name" value="PapD_N"/>
    <property type="match status" value="1"/>
</dbReference>
<dbReference type="GO" id="GO:0030288">
    <property type="term" value="C:outer membrane-bounded periplasmic space"/>
    <property type="evidence" value="ECO:0007669"/>
    <property type="project" value="InterPro"/>
</dbReference>
<keyword evidence="4" id="KW-0732">Signal</keyword>
<comment type="subcellular location">
    <subcellularLocation>
        <location evidence="1 7">Periplasm</location>
    </subcellularLocation>
</comment>
<reference evidence="10" key="1">
    <citation type="submission" date="2021-03" db="EMBL/GenBank/DDBJ databases">
        <authorList>
            <person name="Stanton E."/>
        </authorList>
    </citation>
    <scope>NUCLEOTIDE SEQUENCE</scope>
    <source>
        <strain evidence="10">2020EL-00113</strain>
    </source>
</reference>
<dbReference type="InterPro" id="IPR008962">
    <property type="entry name" value="PapD-like_sf"/>
</dbReference>
<evidence type="ECO:0000256" key="1">
    <source>
        <dbReference type="ARBA" id="ARBA00004418"/>
    </source>
</evidence>
<evidence type="ECO:0000256" key="6">
    <source>
        <dbReference type="ARBA" id="ARBA00023186"/>
    </source>
</evidence>
<dbReference type="Gene3D" id="2.60.40.10">
    <property type="entry name" value="Immunoglobulins"/>
    <property type="match status" value="2"/>
</dbReference>
<dbReference type="EMBL" id="JAGKLY010000014">
    <property type="protein sequence ID" value="MBQ0270519.1"/>
    <property type="molecule type" value="Genomic_DNA"/>
</dbReference>
<dbReference type="Pfam" id="PF02753">
    <property type="entry name" value="PapD_C"/>
    <property type="match status" value="1"/>
</dbReference>
<dbReference type="PANTHER" id="PTHR30251:SF0">
    <property type="entry name" value="FIMBRIAL CHAPERONE PROTEIN ELFD-RELATED"/>
    <property type="match status" value="1"/>
</dbReference>
<accession>A0A8I2DD30</accession>
<keyword evidence="3" id="KW-1029">Fimbrium biogenesis</keyword>
<dbReference type="RefSeq" id="WP_210848916.1">
    <property type="nucleotide sequence ID" value="NZ_JAGKLY010000014.1"/>
</dbReference>
<evidence type="ECO:0000313" key="11">
    <source>
        <dbReference type="Proteomes" id="UP000674270"/>
    </source>
</evidence>
<name>A0A8I2DD30_9GAMM</name>
<evidence type="ECO:0000259" key="9">
    <source>
        <dbReference type="Pfam" id="PF02753"/>
    </source>
</evidence>
<feature type="domain" description="Pili assembly chaperone N-terminal" evidence="8">
    <location>
        <begin position="39"/>
        <end position="159"/>
    </location>
</feature>
<keyword evidence="5" id="KW-0574">Periplasm</keyword>
<sequence>MQSLTKKIFLFVFSYLVIISFFNLSFADNNIVRTNKTGGVALGATRLIYPLGAKQVTLSVINYSKKEKYLINSWVEDSNEKKTSDFIVTPPLFVISPDSENILRIVSTASGLPKDRESIFWLNVKSIPSIDKNKLDESKNILQLAVLSRIKIFIRPTNLSISPVEAYAKLTVKKNNSEIIINNPTPYYMNMVSILIDGKQIDNIMIEPFSDKKLNDSKNPSSFSYELINDYGALTPKVDVRL</sequence>
<dbReference type="InterPro" id="IPR018046">
    <property type="entry name" value="Pili_assmbl_chaperone_CS"/>
</dbReference>
<protein>
    <submittedName>
        <fullName evidence="10">Fimbria/pilus periplasmic chaperone</fullName>
    </submittedName>
</protein>